<keyword evidence="1" id="KW-0472">Membrane</keyword>
<evidence type="ECO:0000313" key="3">
    <source>
        <dbReference type="Proteomes" id="UP000284177"/>
    </source>
</evidence>
<organism evidence="2 3">
    <name type="scientific">Thermohalobacter berrensis</name>
    <dbReference type="NCBI Taxonomy" id="99594"/>
    <lineage>
        <taxon>Bacteria</taxon>
        <taxon>Bacillati</taxon>
        <taxon>Bacillota</taxon>
        <taxon>Tissierellia</taxon>
        <taxon>Tissierellales</taxon>
        <taxon>Thermohalobacteraceae</taxon>
        <taxon>Thermohalobacter</taxon>
    </lineage>
</organism>
<name>A0A419T0B9_9FIRM</name>
<accession>A0A419T0B9</accession>
<keyword evidence="1" id="KW-0812">Transmembrane</keyword>
<dbReference type="Proteomes" id="UP000284177">
    <property type="component" value="Unassembled WGS sequence"/>
</dbReference>
<feature type="transmembrane region" description="Helical" evidence="1">
    <location>
        <begin position="117"/>
        <end position="141"/>
    </location>
</feature>
<reference evidence="2 3" key="1">
    <citation type="submission" date="2016-08" db="EMBL/GenBank/DDBJ databases">
        <title>Novel Firmicutes and Novel Genomes.</title>
        <authorList>
            <person name="Poppleton D.I."/>
            <person name="Gribaldo S."/>
        </authorList>
    </citation>
    <scope>NUCLEOTIDE SEQUENCE [LARGE SCALE GENOMIC DNA]</scope>
    <source>
        <strain evidence="2 3">CTT3</strain>
    </source>
</reference>
<evidence type="ECO:0000256" key="1">
    <source>
        <dbReference type="SAM" id="Phobius"/>
    </source>
</evidence>
<dbReference type="AlphaFoldDB" id="A0A419T0B9"/>
<dbReference type="OrthoDB" id="9784805at2"/>
<comment type="caution">
    <text evidence="2">The sequence shown here is derived from an EMBL/GenBank/DDBJ whole genome shotgun (WGS) entry which is preliminary data.</text>
</comment>
<sequence>MKKIKDIRRKPKHITMIGGQALIEGVMMKGPKNIAIAVRKPDGDIDFSTQSLRKVGSKYKFLKLPFIRGSVALLEAMVTGVKSLMYSAQIWEVEEDEEPGRFEKFLEKIFKDKAEDVAIYFSFFLSMLIAVFLFMLGPSFLTNFLKTKVENHLVLNIIEGVVRVALFLTYVIAISRLEDVKRVFQYHGAEHKVIHCYENMEELTVENAKKYTTLHPRCGTSFIFMVMIVSILIFSFFGWPNPLVRAMLRIVLLPVIAGISYEINRYTGRSTSYFAYVVSYPGLLLQKITTSEPDDSQLEVAIEALKGVLVEDREADRW</sequence>
<dbReference type="PANTHER" id="PTHR42867">
    <property type="entry name" value="MEMBRANE PROTEIN-RELATED"/>
    <property type="match status" value="1"/>
</dbReference>
<gene>
    <name evidence="2" type="ORF">BET03_13225</name>
</gene>
<feature type="transmembrane region" description="Helical" evidence="1">
    <location>
        <begin position="153"/>
        <end position="173"/>
    </location>
</feature>
<feature type="transmembrane region" description="Helical" evidence="1">
    <location>
        <begin position="219"/>
        <end position="240"/>
    </location>
</feature>
<keyword evidence="1" id="KW-1133">Transmembrane helix</keyword>
<protein>
    <recommendedName>
        <fullName evidence="4">Metal-dependent enzyme</fullName>
    </recommendedName>
</protein>
<dbReference type="PANTHER" id="PTHR42867:SF1">
    <property type="entry name" value="MEMBRANE PROTEIN-RELATED"/>
    <property type="match status" value="1"/>
</dbReference>
<keyword evidence="3" id="KW-1185">Reference proteome</keyword>
<evidence type="ECO:0000313" key="2">
    <source>
        <dbReference type="EMBL" id="RKD30879.1"/>
    </source>
</evidence>
<dbReference type="InterPro" id="IPR010787">
    <property type="entry name" value="DUF1385"/>
</dbReference>
<dbReference type="Pfam" id="PF07136">
    <property type="entry name" value="DUF1385"/>
    <property type="match status" value="1"/>
</dbReference>
<proteinExistence type="predicted"/>
<evidence type="ECO:0008006" key="4">
    <source>
        <dbReference type="Google" id="ProtNLM"/>
    </source>
</evidence>
<dbReference type="RefSeq" id="WP_120169865.1">
    <property type="nucleotide sequence ID" value="NZ_MCIB01000028.1"/>
</dbReference>
<dbReference type="EMBL" id="MCIB01000028">
    <property type="protein sequence ID" value="RKD30879.1"/>
    <property type="molecule type" value="Genomic_DNA"/>
</dbReference>